<sequence length="361" mass="40612">MTQRALFQLAFNSICKTMRLTSEDVRKNIGSRALQPVGAARLSAWLSQKEDEYRIVLYQSDATLTPWTLRCLRQADCVLMVGYGDEAPDFNDIGKFLLGTADKLRGRKDLVLLHKLSGPNVLTTRTWIDAHPWISLHHHIACPDRMFHTRLPRLSQSGLRPRAATMDFPHTADKHSDFSRLARILTGTAVGLVLGGGGARGFSHVGMIESLLEEGIPIDMIGGVSMGAFVSALWALYRDLPEVRRRCKIWAQSMGNPWNVFREITYPYMALFSGKLYNQFVRAGVGDVQIEQLWIPYFCASCDITDVALRVHTRGDLWRYARASMTVVGYFPPICDPEDGHLLVDGGYMVTKMSPLPHHHR</sequence>
<dbReference type="EMBL" id="BDGG01000009">
    <property type="protein sequence ID" value="GAV03298.1"/>
    <property type="molecule type" value="Genomic_DNA"/>
</dbReference>
<protein>
    <recommendedName>
        <fullName evidence="11">PNPLA domain-containing protein</fullName>
    </recommendedName>
</protein>
<accession>A0A1D1VU59</accession>
<name>A0A1D1VU59_RAMVA</name>
<dbReference type="Gene3D" id="3.40.1090.10">
    <property type="entry name" value="Cytosolic phospholipase A2 catalytic domain"/>
    <property type="match status" value="2"/>
</dbReference>
<dbReference type="GO" id="GO:0046470">
    <property type="term" value="P:phosphatidylcholine metabolic process"/>
    <property type="evidence" value="ECO:0007669"/>
    <property type="project" value="InterPro"/>
</dbReference>
<dbReference type="AlphaFoldDB" id="A0A1D1VU59"/>
<keyword evidence="8 10" id="KW-0472">Membrane</keyword>
<feature type="short sequence motif" description="GXGXXG" evidence="9">
    <location>
        <begin position="196"/>
        <end position="201"/>
    </location>
</feature>
<comment type="caution">
    <text evidence="12">The sequence shown here is derived from an EMBL/GenBank/DDBJ whole genome shotgun (WGS) entry which is preliminary data.</text>
</comment>
<keyword evidence="13" id="KW-1185">Reference proteome</keyword>
<dbReference type="PROSITE" id="PS51635">
    <property type="entry name" value="PNPLA"/>
    <property type="match status" value="1"/>
</dbReference>
<evidence type="ECO:0000256" key="10">
    <source>
        <dbReference type="SAM" id="Phobius"/>
    </source>
</evidence>
<gene>
    <name evidence="12" type="primary">RvY_13742-1</name>
    <name evidence="12" type="synonym">RvY_13742.1</name>
    <name evidence="12" type="ORF">RvY_13742</name>
</gene>
<dbReference type="PANTHER" id="PTHR14226:SF29">
    <property type="entry name" value="NEUROPATHY TARGET ESTERASE SWS"/>
    <property type="match status" value="1"/>
</dbReference>
<dbReference type="GO" id="GO:0016020">
    <property type="term" value="C:membrane"/>
    <property type="evidence" value="ECO:0007669"/>
    <property type="project" value="UniProtKB-SubCell"/>
</dbReference>
<feature type="domain" description="PNPLA" evidence="11">
    <location>
        <begin position="192"/>
        <end position="361"/>
    </location>
</feature>
<evidence type="ECO:0000256" key="9">
    <source>
        <dbReference type="PROSITE-ProRule" id="PRU01161"/>
    </source>
</evidence>
<dbReference type="PANTHER" id="PTHR14226">
    <property type="entry name" value="NEUROPATHY TARGET ESTERASE/SWISS CHEESE D.MELANOGASTER"/>
    <property type="match status" value="1"/>
</dbReference>
<keyword evidence="7 9" id="KW-0443">Lipid metabolism</keyword>
<evidence type="ECO:0000256" key="8">
    <source>
        <dbReference type="ARBA" id="ARBA00023136"/>
    </source>
</evidence>
<feature type="active site" description="Nucleophile" evidence="9">
    <location>
        <position position="225"/>
    </location>
</feature>
<feature type="short sequence motif" description="DGA/G" evidence="9">
    <location>
        <begin position="345"/>
        <end position="347"/>
    </location>
</feature>
<comment type="similarity">
    <text evidence="2">Belongs to the NTE family.</text>
</comment>
<dbReference type="GO" id="GO:0004622">
    <property type="term" value="F:phosphatidylcholine lysophospholipase activity"/>
    <property type="evidence" value="ECO:0007669"/>
    <property type="project" value="InterPro"/>
</dbReference>
<dbReference type="InterPro" id="IPR002641">
    <property type="entry name" value="PNPLA_dom"/>
</dbReference>
<keyword evidence="3 10" id="KW-0812">Transmembrane</keyword>
<dbReference type="Pfam" id="PF01734">
    <property type="entry name" value="Patatin"/>
    <property type="match status" value="1"/>
</dbReference>
<organism evidence="12 13">
    <name type="scientific">Ramazzottius varieornatus</name>
    <name type="common">Water bear</name>
    <name type="synonym">Tardigrade</name>
    <dbReference type="NCBI Taxonomy" id="947166"/>
    <lineage>
        <taxon>Eukaryota</taxon>
        <taxon>Metazoa</taxon>
        <taxon>Ecdysozoa</taxon>
        <taxon>Tardigrada</taxon>
        <taxon>Eutardigrada</taxon>
        <taxon>Parachela</taxon>
        <taxon>Hypsibioidea</taxon>
        <taxon>Ramazzottiidae</taxon>
        <taxon>Ramazzottius</taxon>
    </lineage>
</organism>
<evidence type="ECO:0000256" key="5">
    <source>
        <dbReference type="ARBA" id="ARBA00022963"/>
    </source>
</evidence>
<dbReference type="PROSITE" id="PS01237">
    <property type="entry name" value="UPF0028"/>
    <property type="match status" value="1"/>
</dbReference>
<evidence type="ECO:0000259" key="11">
    <source>
        <dbReference type="PROSITE" id="PS51635"/>
    </source>
</evidence>
<dbReference type="Proteomes" id="UP000186922">
    <property type="component" value="Unassembled WGS sequence"/>
</dbReference>
<dbReference type="GO" id="GO:0005783">
    <property type="term" value="C:endoplasmic reticulum"/>
    <property type="evidence" value="ECO:0007669"/>
    <property type="project" value="TreeGrafter"/>
</dbReference>
<feature type="active site" description="Proton acceptor" evidence="9">
    <location>
        <position position="345"/>
    </location>
</feature>
<dbReference type="STRING" id="947166.A0A1D1VU59"/>
<comment type="subcellular location">
    <subcellularLocation>
        <location evidence="1">Membrane</location>
    </subcellularLocation>
</comment>
<evidence type="ECO:0000256" key="4">
    <source>
        <dbReference type="ARBA" id="ARBA00022801"/>
    </source>
</evidence>
<dbReference type="InterPro" id="IPR001423">
    <property type="entry name" value="LysoPLipase_patatin_CS"/>
</dbReference>
<dbReference type="SUPFAM" id="SSF52151">
    <property type="entry name" value="FabD/lysophospholipase-like"/>
    <property type="match status" value="1"/>
</dbReference>
<keyword evidence="5 9" id="KW-0442">Lipid degradation</keyword>
<evidence type="ECO:0000256" key="1">
    <source>
        <dbReference type="ARBA" id="ARBA00004370"/>
    </source>
</evidence>
<feature type="short sequence motif" description="GXSXG" evidence="9">
    <location>
        <begin position="223"/>
        <end position="227"/>
    </location>
</feature>
<keyword evidence="4 9" id="KW-0378">Hydrolase</keyword>
<dbReference type="Pfam" id="PF24179">
    <property type="entry name" value="NTE_Ploop"/>
    <property type="match status" value="1"/>
</dbReference>
<keyword evidence="6 10" id="KW-1133">Transmembrane helix</keyword>
<evidence type="ECO:0000313" key="12">
    <source>
        <dbReference type="EMBL" id="GAV03298.1"/>
    </source>
</evidence>
<evidence type="ECO:0000256" key="7">
    <source>
        <dbReference type="ARBA" id="ARBA00023098"/>
    </source>
</evidence>
<dbReference type="GO" id="GO:0016042">
    <property type="term" value="P:lipid catabolic process"/>
    <property type="evidence" value="ECO:0007669"/>
    <property type="project" value="UniProtKB-UniRule"/>
</dbReference>
<reference evidence="12 13" key="1">
    <citation type="journal article" date="2016" name="Nat. Commun.">
        <title>Extremotolerant tardigrade genome and improved radiotolerance of human cultured cells by tardigrade-unique protein.</title>
        <authorList>
            <person name="Hashimoto T."/>
            <person name="Horikawa D.D."/>
            <person name="Saito Y."/>
            <person name="Kuwahara H."/>
            <person name="Kozuka-Hata H."/>
            <person name="Shin-I T."/>
            <person name="Minakuchi Y."/>
            <person name="Ohishi K."/>
            <person name="Motoyama A."/>
            <person name="Aizu T."/>
            <person name="Enomoto A."/>
            <person name="Kondo K."/>
            <person name="Tanaka S."/>
            <person name="Hara Y."/>
            <person name="Koshikawa S."/>
            <person name="Sagara H."/>
            <person name="Miura T."/>
            <person name="Yokobori S."/>
            <person name="Miyagawa K."/>
            <person name="Suzuki Y."/>
            <person name="Kubo T."/>
            <person name="Oyama M."/>
            <person name="Kohara Y."/>
            <person name="Fujiyama A."/>
            <person name="Arakawa K."/>
            <person name="Katayama T."/>
            <person name="Toyoda A."/>
            <person name="Kunieda T."/>
        </authorList>
    </citation>
    <scope>NUCLEOTIDE SEQUENCE [LARGE SCALE GENOMIC DNA]</scope>
    <source>
        <strain evidence="12 13">YOKOZUNA-1</strain>
    </source>
</reference>
<feature type="transmembrane region" description="Helical" evidence="10">
    <location>
        <begin position="215"/>
        <end position="237"/>
    </location>
</feature>
<dbReference type="InterPro" id="IPR050301">
    <property type="entry name" value="NTE"/>
</dbReference>
<evidence type="ECO:0000256" key="3">
    <source>
        <dbReference type="ARBA" id="ARBA00022692"/>
    </source>
</evidence>
<proteinExistence type="inferred from homology"/>
<dbReference type="InterPro" id="IPR016035">
    <property type="entry name" value="Acyl_Trfase/lysoPLipase"/>
</dbReference>
<evidence type="ECO:0000313" key="13">
    <source>
        <dbReference type="Proteomes" id="UP000186922"/>
    </source>
</evidence>
<dbReference type="OrthoDB" id="421051at2759"/>
<evidence type="ECO:0000256" key="6">
    <source>
        <dbReference type="ARBA" id="ARBA00022989"/>
    </source>
</evidence>
<dbReference type="InterPro" id="IPR056556">
    <property type="entry name" value="NTE1_P-loop_dom"/>
</dbReference>
<feature type="transmembrane region" description="Helical" evidence="10">
    <location>
        <begin position="184"/>
        <end position="203"/>
    </location>
</feature>
<evidence type="ECO:0000256" key="2">
    <source>
        <dbReference type="ARBA" id="ARBA00006636"/>
    </source>
</evidence>